<accession>A0A4R1SBV7</accession>
<dbReference type="RefSeq" id="WP_132012176.1">
    <property type="nucleotide sequence ID" value="NZ_SLUN01000001.1"/>
</dbReference>
<dbReference type="PANTHER" id="PTHR30383:SF29">
    <property type="entry name" value="SGNH HYDROLASE-TYPE ESTERASE DOMAIN-CONTAINING PROTEIN"/>
    <property type="match status" value="1"/>
</dbReference>
<dbReference type="CDD" id="cd01839">
    <property type="entry name" value="SGNH_arylesterase_like"/>
    <property type="match status" value="1"/>
</dbReference>
<dbReference type="PANTHER" id="PTHR30383">
    <property type="entry name" value="THIOESTERASE 1/PROTEASE 1/LYSOPHOSPHOLIPASE L1"/>
    <property type="match status" value="1"/>
</dbReference>
<name>A0A4R1SBV7_HYDET</name>
<evidence type="ECO:0000259" key="1">
    <source>
        <dbReference type="Pfam" id="PF13472"/>
    </source>
</evidence>
<dbReference type="InterPro" id="IPR036514">
    <property type="entry name" value="SGNH_hydro_sf"/>
</dbReference>
<dbReference type="AlphaFoldDB" id="A0A4R1SBV7"/>
<evidence type="ECO:0000313" key="3">
    <source>
        <dbReference type="Proteomes" id="UP000295008"/>
    </source>
</evidence>
<dbReference type="Pfam" id="PF13472">
    <property type="entry name" value="Lipase_GDSL_2"/>
    <property type="match status" value="1"/>
</dbReference>
<feature type="domain" description="SGNH hydrolase-type esterase" evidence="1">
    <location>
        <begin position="6"/>
        <end position="184"/>
    </location>
</feature>
<dbReference type="InterPro" id="IPR013830">
    <property type="entry name" value="SGNH_hydro"/>
</dbReference>
<comment type="caution">
    <text evidence="2">The sequence shown here is derived from an EMBL/GenBank/DDBJ whole genome shotgun (WGS) entry which is preliminary data.</text>
</comment>
<proteinExistence type="predicted"/>
<keyword evidence="3" id="KW-1185">Reference proteome</keyword>
<evidence type="ECO:0000313" key="2">
    <source>
        <dbReference type="EMBL" id="TCL76774.1"/>
    </source>
</evidence>
<dbReference type="OrthoDB" id="164654at2"/>
<protein>
    <submittedName>
        <fullName evidence="2">Lysophospholipase L1-like esterase</fullName>
    </submittedName>
</protein>
<dbReference type="Proteomes" id="UP000295008">
    <property type="component" value="Unassembled WGS sequence"/>
</dbReference>
<dbReference type="EMBL" id="SLUN01000001">
    <property type="protein sequence ID" value="TCL76774.1"/>
    <property type="molecule type" value="Genomic_DNA"/>
</dbReference>
<dbReference type="InterPro" id="IPR051532">
    <property type="entry name" value="Ester_Hydrolysis_Enzymes"/>
</dbReference>
<dbReference type="SUPFAM" id="SSF52266">
    <property type="entry name" value="SGNH hydrolase"/>
    <property type="match status" value="1"/>
</dbReference>
<gene>
    <name evidence="2" type="ORF">EDC14_100154</name>
</gene>
<organism evidence="2 3">
    <name type="scientific">Hydrogenispora ethanolica</name>
    <dbReference type="NCBI Taxonomy" id="1082276"/>
    <lineage>
        <taxon>Bacteria</taxon>
        <taxon>Bacillati</taxon>
        <taxon>Bacillota</taxon>
        <taxon>Hydrogenispora</taxon>
    </lineage>
</organism>
<sequence>MKTILCYGDSNTWGSDPGGGARFDPETRWPGVLRRALGDGYRVIEEGLGGRTTVWNDPIEGYKNGKEYLIPCLDTHQPLDLVIIMLGTNDLKHRFSLTAFDIAQGAGVLVEVVQNSRAGRDAGPPRVLLLAPPPVATLHERFQEMFKGAAAKSRQFGKYYRQVAAERGCDLLDTAELVRSSELDGIHLEPGEHAKLGLAVAERVRLILPD</sequence>
<dbReference type="Gene3D" id="3.40.50.1110">
    <property type="entry name" value="SGNH hydrolase"/>
    <property type="match status" value="1"/>
</dbReference>
<reference evidence="2 3" key="1">
    <citation type="submission" date="2019-03" db="EMBL/GenBank/DDBJ databases">
        <title>Genomic Encyclopedia of Type Strains, Phase IV (KMG-IV): sequencing the most valuable type-strain genomes for metagenomic binning, comparative biology and taxonomic classification.</title>
        <authorList>
            <person name="Goeker M."/>
        </authorList>
    </citation>
    <scope>NUCLEOTIDE SEQUENCE [LARGE SCALE GENOMIC DNA]</scope>
    <source>
        <strain evidence="2 3">LX-B</strain>
    </source>
</reference>